<feature type="transmembrane region" description="Helical" evidence="6">
    <location>
        <begin position="325"/>
        <end position="348"/>
    </location>
</feature>
<dbReference type="InterPro" id="IPR006153">
    <property type="entry name" value="Cation/H_exchanger_TM"/>
</dbReference>
<dbReference type="InterPro" id="IPR038770">
    <property type="entry name" value="Na+/solute_symporter_sf"/>
</dbReference>
<dbReference type="PANTHER" id="PTHR31382">
    <property type="entry name" value="NA(+)/H(+) ANTIPORTER"/>
    <property type="match status" value="1"/>
</dbReference>
<feature type="region of interest" description="Disordered" evidence="5">
    <location>
        <begin position="461"/>
        <end position="483"/>
    </location>
</feature>
<keyword evidence="3 6" id="KW-1133">Transmembrane helix</keyword>
<feature type="domain" description="Cation/H+ exchanger transmembrane" evidence="7">
    <location>
        <begin position="25"/>
        <end position="435"/>
    </location>
</feature>
<evidence type="ECO:0000256" key="4">
    <source>
        <dbReference type="ARBA" id="ARBA00023136"/>
    </source>
</evidence>
<feature type="compositionally biased region" description="Basic and acidic residues" evidence="5">
    <location>
        <begin position="461"/>
        <end position="471"/>
    </location>
</feature>
<sequence>MWDQLELTAPHITYLTLSGFLILYALFSQFIRNNLHLSEPPLAVLFGILFGPYVLDIISPLKWGMNDKIMQELTRIIVGIQCFAVGIELPKLYFNRHWKSVLYFLGPIMTFSFAVAAAFAYFIFQTTLPTAMIIGACLSPTDPVLAASVLSKSRFSQRVPRRLKYLLSAESACNDGVSFPFLYIGLAIFTTTSAGGAIKEWFLITILWQCTFGLFIGYVLGWCANKVLRFSESKHYTSQPAFIVFYLLLAILAVGVGSSLGSDDFLVAFGAGIGFAQDGWFSKKTKSLHFQNIIDLMLNSGMFVFFGAIIPWREFTPSDVTPHCGVWQLVLFLILILLFRRIPIVLAMKRFVPDIRTYREALFCGHFGPMGVGALFLAIEARAQLETGKSIPLGKPQKPIPPYSDKTVAIYLIWPVICFVVLGSTMVHGLSVVAISLSGHFSRRKGERAPLMGGEVEGLDGMDHGIGDGHSEPSVSGSELSDE</sequence>
<feature type="compositionally biased region" description="Polar residues" evidence="5">
    <location>
        <begin position="473"/>
        <end position="483"/>
    </location>
</feature>
<evidence type="ECO:0000256" key="1">
    <source>
        <dbReference type="ARBA" id="ARBA00004141"/>
    </source>
</evidence>
<feature type="transmembrane region" description="Helical" evidence="6">
    <location>
        <begin position="101"/>
        <end position="124"/>
    </location>
</feature>
<feature type="transmembrane region" description="Helical" evidence="6">
    <location>
        <begin position="12"/>
        <end position="30"/>
    </location>
</feature>
<evidence type="ECO:0000259" key="7">
    <source>
        <dbReference type="Pfam" id="PF00999"/>
    </source>
</evidence>
<dbReference type="Gene3D" id="1.20.1530.20">
    <property type="match status" value="1"/>
</dbReference>
<proteinExistence type="predicted"/>
<keyword evidence="4 6" id="KW-0472">Membrane</keyword>
<feature type="transmembrane region" description="Helical" evidence="6">
    <location>
        <begin position="201"/>
        <end position="220"/>
    </location>
</feature>
<feature type="transmembrane region" description="Helical" evidence="6">
    <location>
        <begin position="293"/>
        <end position="313"/>
    </location>
</feature>
<feature type="transmembrane region" description="Helical" evidence="6">
    <location>
        <begin position="172"/>
        <end position="189"/>
    </location>
</feature>
<dbReference type="InterPro" id="IPR004712">
    <property type="entry name" value="Na+/H+_antiporter_fungi"/>
</dbReference>
<feature type="transmembrane region" description="Helical" evidence="6">
    <location>
        <begin position="265"/>
        <end position="281"/>
    </location>
</feature>
<feature type="transmembrane region" description="Helical" evidence="6">
    <location>
        <begin position="130"/>
        <end position="151"/>
    </location>
</feature>
<organism evidence="8 9">
    <name type="scientific">Phlyctema vagabunda</name>
    <dbReference type="NCBI Taxonomy" id="108571"/>
    <lineage>
        <taxon>Eukaryota</taxon>
        <taxon>Fungi</taxon>
        <taxon>Dikarya</taxon>
        <taxon>Ascomycota</taxon>
        <taxon>Pezizomycotina</taxon>
        <taxon>Leotiomycetes</taxon>
        <taxon>Helotiales</taxon>
        <taxon>Dermateaceae</taxon>
        <taxon>Phlyctema</taxon>
    </lineage>
</organism>
<evidence type="ECO:0000256" key="5">
    <source>
        <dbReference type="SAM" id="MobiDB-lite"/>
    </source>
</evidence>
<comment type="subcellular location">
    <subcellularLocation>
        <location evidence="1">Membrane</location>
        <topology evidence="1">Multi-pass membrane protein</topology>
    </subcellularLocation>
</comment>
<accession>A0ABR4PQ09</accession>
<dbReference type="Pfam" id="PF00999">
    <property type="entry name" value="Na_H_Exchanger"/>
    <property type="match status" value="1"/>
</dbReference>
<dbReference type="EMBL" id="JBFCZG010000002">
    <property type="protein sequence ID" value="KAL3425419.1"/>
    <property type="molecule type" value="Genomic_DNA"/>
</dbReference>
<evidence type="ECO:0000313" key="9">
    <source>
        <dbReference type="Proteomes" id="UP001629113"/>
    </source>
</evidence>
<comment type="caution">
    <text evidence="8">The sequence shown here is derived from an EMBL/GenBank/DDBJ whole genome shotgun (WGS) entry which is preliminary data.</text>
</comment>
<feature type="transmembrane region" description="Helical" evidence="6">
    <location>
        <begin position="408"/>
        <end position="435"/>
    </location>
</feature>
<feature type="transmembrane region" description="Helical" evidence="6">
    <location>
        <begin position="42"/>
        <end position="61"/>
    </location>
</feature>
<dbReference type="PANTHER" id="PTHR31382:SF2">
    <property type="entry name" value="CATION_H+ EXCHANGER DOMAIN-CONTAINING PROTEIN"/>
    <property type="match status" value="1"/>
</dbReference>
<evidence type="ECO:0000256" key="3">
    <source>
        <dbReference type="ARBA" id="ARBA00022989"/>
    </source>
</evidence>
<reference evidence="8 9" key="1">
    <citation type="submission" date="2024-06" db="EMBL/GenBank/DDBJ databases">
        <title>Complete genome of Phlyctema vagabunda strain 19-DSS-EL-015.</title>
        <authorList>
            <person name="Fiorenzani C."/>
        </authorList>
    </citation>
    <scope>NUCLEOTIDE SEQUENCE [LARGE SCALE GENOMIC DNA]</scope>
    <source>
        <strain evidence="8 9">19-DSS-EL-015</strain>
    </source>
</reference>
<dbReference type="Proteomes" id="UP001629113">
    <property type="component" value="Unassembled WGS sequence"/>
</dbReference>
<gene>
    <name evidence="8" type="ORF">PVAG01_02210</name>
</gene>
<protein>
    <submittedName>
        <fullName evidence="8">Na+/H+ antiporter</fullName>
    </submittedName>
</protein>
<evidence type="ECO:0000256" key="6">
    <source>
        <dbReference type="SAM" id="Phobius"/>
    </source>
</evidence>
<evidence type="ECO:0000256" key="2">
    <source>
        <dbReference type="ARBA" id="ARBA00022692"/>
    </source>
</evidence>
<keyword evidence="2 6" id="KW-0812">Transmembrane</keyword>
<evidence type="ECO:0000313" key="8">
    <source>
        <dbReference type="EMBL" id="KAL3425419.1"/>
    </source>
</evidence>
<feature type="transmembrane region" description="Helical" evidence="6">
    <location>
        <begin position="241"/>
        <end position="259"/>
    </location>
</feature>
<feature type="transmembrane region" description="Helical" evidence="6">
    <location>
        <begin position="360"/>
        <end position="379"/>
    </location>
</feature>
<name>A0ABR4PQ09_9HELO</name>
<keyword evidence="9" id="KW-1185">Reference proteome</keyword>